<dbReference type="EMBL" id="JAEHOC010000001">
    <property type="protein sequence ID" value="KAG2446024.1"/>
    <property type="molecule type" value="Genomic_DNA"/>
</dbReference>
<reference evidence="3" key="1">
    <citation type="journal article" date="2020" name="bioRxiv">
        <title>Comparative genomics of Chlamydomonas.</title>
        <authorList>
            <person name="Craig R.J."/>
            <person name="Hasan A.R."/>
            <person name="Ness R.W."/>
            <person name="Keightley P.D."/>
        </authorList>
    </citation>
    <scope>NUCLEOTIDE SEQUENCE</scope>
    <source>
        <strain evidence="3">SAG 7.73</strain>
    </source>
</reference>
<dbReference type="OrthoDB" id="537258at2759"/>
<dbReference type="CDD" id="cd00293">
    <property type="entry name" value="USP-like"/>
    <property type="match status" value="1"/>
</dbReference>
<sequence length="1505" mass="154918">MQEMLVPPPAPKVEAKYTGFMLATEKRAYERMQQEQERQAHIQHILATEGPEAAAAAAAGMPVLKPGAIYDRGTAPKPPTSGRVSHTGGRRITGSGVPMSAAAPIIVVAPWRLRMWAARRRVMIIVMTVMRLQRGKRRNRAGNKLDNLGFMIPRVLGDDVPRFVEEQRKYAGIKDELEAVKQTMEDMMCRNGGGSGVGALTEEPPWPGSGSPAASRQSSMATRPPATPPTGPGAGGLAGVRNNVLSTGRLSGRTRASDSGALAAQSANQHVAAGVSPMRMRTTTASGVPSSGLGPGAGAAAAAAGGPPQLGMVGSGPARLSTNGLAVRLGLGSVAGSDDSGPGSPAAAAPANHSSPKANGGPLHGPLAALMSGLGRRSSTPGGLGMSPPASREGSLTAAVSPLVVPPSPQGPRRPSTLAALPPPPASVTQQMVGAASAATGGLSSMAARRFSSRPGAGAGAPAASVPPGLVTTGPTGPLNARVSVTSAVAAKHGQIMQIQSQIDAESSSLKKSGQMLSMFVNRANAAWAEAQQWGTVDAPAVSELEAFTYSEQYRIYQADLVRRLRQGTICLQVFAGEDSLSGTEKRPSSGRHGAGASPVPGAAAAAPAAPLQPQPPAAEQGKGAASGAGGGGGKPGSAGPAGRPAKPNSAESKRLGGTASGEFARRLSRLDSAGSNASGYSTPVGGTSMSGHAGGGNAAAAAAAAVSAAALLHSPRRRAHDLWTADPWDLIDRFRPGIMPQTDRIQGPTLGARILCQLALAVQQLAGPEAMAVMPVLLHINEEQMEEVVQELWSYRFFGLKRENVLLVASPLHTGYRYNHEYKVFEKDYGAGATAPLGSGYSMLQLTWAGEAFIVSAEGAPEPLDTPALALMQERKVEWLVARRARDLALLSREAILDVPMLAYCMALKDRSGAGGLASGGAAASGGRANIVMEVAACDNLVDARVLDSFVMQRSGFANGGAGPGQHHPHPPGHLPPLSPGAHPHHGHGGHGHGGQGQGPHGISHASFVSGGASPAPHHTVPDAANAVVELRLAELGTPKMIETMNYLRAIRDGQMTVGLGRYLLHVPSLVQLMPNASALRPKLSLHEELVRVSLDLADLTAAPRARTLAVHARLNPGVLTSADDLEKVIPMLQAQDHDVAFREMLTSNRTEAQGLEFVASQAAGKAGSAQVIVVFVLNNRVSASAVDAAGLVAKPGRDCIHLVTCVSNELQKAEAEEVLKLYQKRLLKSMVDTQCEVLVRGVWGLIDVMDNYVSAVDARMVVLGSQHLTSNDFNYIIGSITLSALKRLHVPVMVVTANSRQNCAIGADWEAAAAAGGGGRKAGGGGAKPGAAGGVRCLTLVENQNYAKNMMGFLCTQLLDTKRGDRLLLAQVQATRHLTRAQAASVRRALDNFNLLATGHGFSVNRVLSLEGQLDEVLTEAVGEQHIQLLAMALPQGTKTLPPVLISTLRSCRGATLVYKEAVGAAARTPQGGGGAASRAGFGPGSAAAAAAATAAASDKAAA</sequence>
<feature type="compositionally biased region" description="Low complexity" evidence="2">
    <location>
        <begin position="285"/>
        <end position="304"/>
    </location>
</feature>
<comment type="caution">
    <text evidence="3">The sequence shown here is derived from an EMBL/GenBank/DDBJ whole genome shotgun (WGS) entry which is preliminary data.</text>
</comment>
<dbReference type="PANTHER" id="PTHR46268:SF6">
    <property type="entry name" value="UNIVERSAL STRESS PROTEIN UP12"/>
    <property type="match status" value="1"/>
</dbReference>
<evidence type="ECO:0000256" key="2">
    <source>
        <dbReference type="SAM" id="MobiDB-lite"/>
    </source>
</evidence>
<proteinExistence type="inferred from homology"/>
<keyword evidence="4" id="KW-1185">Reference proteome</keyword>
<evidence type="ECO:0000313" key="3">
    <source>
        <dbReference type="EMBL" id="KAG2446024.1"/>
    </source>
</evidence>
<gene>
    <name evidence="3" type="ORF">HXX76_000626</name>
</gene>
<accession>A0A835WEG4</accession>
<comment type="similarity">
    <text evidence="1">Belongs to the universal stress protein A family.</text>
</comment>
<organism evidence="3 4">
    <name type="scientific">Chlamydomonas incerta</name>
    <dbReference type="NCBI Taxonomy" id="51695"/>
    <lineage>
        <taxon>Eukaryota</taxon>
        <taxon>Viridiplantae</taxon>
        <taxon>Chlorophyta</taxon>
        <taxon>core chlorophytes</taxon>
        <taxon>Chlorophyceae</taxon>
        <taxon>CS clade</taxon>
        <taxon>Chlamydomonadales</taxon>
        <taxon>Chlamydomonadaceae</taxon>
        <taxon>Chlamydomonas</taxon>
    </lineage>
</organism>
<dbReference type="Proteomes" id="UP000650467">
    <property type="component" value="Unassembled WGS sequence"/>
</dbReference>
<feature type="region of interest" description="Disordered" evidence="2">
    <location>
        <begin position="73"/>
        <end position="95"/>
    </location>
</feature>
<evidence type="ECO:0000313" key="4">
    <source>
        <dbReference type="Proteomes" id="UP000650467"/>
    </source>
</evidence>
<feature type="region of interest" description="Disordered" evidence="2">
    <location>
        <begin position="453"/>
        <end position="477"/>
    </location>
</feature>
<feature type="compositionally biased region" description="Low complexity" evidence="2">
    <location>
        <begin position="595"/>
        <end position="610"/>
    </location>
</feature>
<feature type="region of interest" description="Disordered" evidence="2">
    <location>
        <begin position="336"/>
        <end position="396"/>
    </location>
</feature>
<feature type="region of interest" description="Disordered" evidence="2">
    <location>
        <begin position="191"/>
        <end position="241"/>
    </location>
</feature>
<feature type="compositionally biased region" description="Gly residues" evidence="2">
    <location>
        <begin position="625"/>
        <end position="637"/>
    </location>
</feature>
<feature type="compositionally biased region" description="Low complexity" evidence="2">
    <location>
        <begin position="336"/>
        <end position="356"/>
    </location>
</feature>
<feature type="region of interest" description="Disordered" evidence="2">
    <location>
        <begin position="282"/>
        <end position="304"/>
    </location>
</feature>
<feature type="region of interest" description="Disordered" evidence="2">
    <location>
        <begin position="958"/>
        <end position="1022"/>
    </location>
</feature>
<dbReference type="Gene3D" id="3.40.50.12370">
    <property type="match status" value="1"/>
</dbReference>
<name>A0A835WEG4_CHLIN</name>
<evidence type="ECO:0000256" key="1">
    <source>
        <dbReference type="ARBA" id="ARBA00008791"/>
    </source>
</evidence>
<protein>
    <submittedName>
        <fullName evidence="3">Uncharacterized protein</fullName>
    </submittedName>
</protein>
<dbReference type="SUPFAM" id="SSF52402">
    <property type="entry name" value="Adenine nucleotide alpha hydrolases-like"/>
    <property type="match status" value="1"/>
</dbReference>
<dbReference type="PANTHER" id="PTHR46268">
    <property type="entry name" value="STRESS RESPONSE PROTEIN NHAX"/>
    <property type="match status" value="1"/>
</dbReference>
<feature type="region of interest" description="Disordered" evidence="2">
    <location>
        <begin position="581"/>
        <end position="660"/>
    </location>
</feature>